<evidence type="ECO:0000313" key="6">
    <source>
        <dbReference type="EMBL" id="QKU34329.1"/>
    </source>
</evidence>
<dbReference type="GO" id="GO:0005198">
    <property type="term" value="F:structural molecule activity"/>
    <property type="evidence" value="ECO:0007669"/>
    <property type="project" value="InterPro"/>
</dbReference>
<dbReference type="RefSeq" id="YP_010780951.1">
    <property type="nucleotide sequence ID" value="NC_075038.1"/>
</dbReference>
<keyword evidence="3" id="KW-0946">Virion</keyword>
<dbReference type="InterPro" id="IPR007542">
    <property type="entry name" value="MCP_C"/>
</dbReference>
<feature type="domain" description="Major capsid protein C-terminal" evidence="4">
    <location>
        <begin position="250"/>
        <end position="443"/>
    </location>
</feature>
<evidence type="ECO:0000259" key="4">
    <source>
        <dbReference type="Pfam" id="PF04451"/>
    </source>
</evidence>
<accession>A0A6N1NGF9</accession>
<dbReference type="Gene3D" id="2.70.9.20">
    <property type="entry name" value="Major capsid protein Vp54"/>
    <property type="match status" value="1"/>
</dbReference>
<feature type="domain" description="Major capsid protein N-terminal" evidence="5">
    <location>
        <begin position="25"/>
        <end position="246"/>
    </location>
</feature>
<dbReference type="SUPFAM" id="SSF49749">
    <property type="entry name" value="Group II dsDNA viruses VP"/>
    <property type="match status" value="2"/>
</dbReference>
<dbReference type="GeneID" id="80517642"/>
<evidence type="ECO:0000259" key="5">
    <source>
        <dbReference type="Pfam" id="PF16903"/>
    </source>
</evidence>
<comment type="subcellular location">
    <subcellularLocation>
        <location evidence="1">Virion</location>
    </subcellularLocation>
</comment>
<dbReference type="InterPro" id="IPR031654">
    <property type="entry name" value="Capsid_N"/>
</dbReference>
<dbReference type="GO" id="GO:0019028">
    <property type="term" value="C:viral capsid"/>
    <property type="evidence" value="ECO:0007669"/>
    <property type="project" value="UniProtKB-KW"/>
</dbReference>
<dbReference type="EMBL" id="MF405918">
    <property type="protein sequence ID" value="QKU34329.1"/>
    <property type="molecule type" value="Genomic_DNA"/>
</dbReference>
<organism evidence="6">
    <name type="scientific">Tupanvirus deep ocean</name>
    <dbReference type="NCBI Taxonomy" id="2126984"/>
    <lineage>
        <taxon>Viruses</taxon>
        <taxon>Varidnaviria</taxon>
        <taxon>Bamfordvirae</taxon>
        <taxon>Nucleocytoviricota</taxon>
        <taxon>Megaviricetes</taxon>
        <taxon>Imitervirales</taxon>
        <taxon>Mimiviridae</taxon>
        <taxon>Megamimivirinae</taxon>
        <taxon>Tupanvirus</taxon>
        <taxon>Tupanvirus altamarinense</taxon>
    </lineage>
</organism>
<dbReference type="Pfam" id="PF04451">
    <property type="entry name" value="Capsid_NCLDV"/>
    <property type="match status" value="1"/>
</dbReference>
<protein>
    <submittedName>
        <fullName evidence="6">Putative major capsid protein</fullName>
    </submittedName>
</protein>
<reference evidence="6" key="2">
    <citation type="journal article" date="2018" name="Nat. Commun.">
        <title>Tailed giant Tupanvirus possesses the most complete translational apparatus of the known virosphere.</title>
        <authorList>
            <person name="Abrahao J."/>
            <person name="Silva L."/>
            <person name="Silva L.S."/>
            <person name="Khalil J.Y.B."/>
            <person name="Rodrigues R."/>
            <person name="Arantes T."/>
            <person name="Assis F."/>
            <person name="Boratto P."/>
            <person name="Andrade M."/>
            <person name="Kroon E.G."/>
            <person name="Ribeiro B."/>
            <person name="Bergier I."/>
            <person name="Seligmann H."/>
            <person name="Ghigo E."/>
            <person name="Colson P."/>
            <person name="Levasseur A."/>
            <person name="Kroemer G."/>
            <person name="Raoult D."/>
            <person name="La Scola B."/>
        </authorList>
    </citation>
    <scope>NUCLEOTIDE SEQUENCE [LARGE SCALE GENOMIC DNA]</scope>
    <source>
        <strain evidence="6">Deep ocean</strain>
    </source>
</reference>
<proteinExistence type="predicted"/>
<dbReference type="Gene3D" id="2.70.9.10">
    <property type="entry name" value="Adenovirus Type 2 Hexon, domain 4"/>
    <property type="match status" value="1"/>
</dbReference>
<reference evidence="6" key="1">
    <citation type="submission" date="2017-06" db="EMBL/GenBank/DDBJ databases">
        <authorList>
            <person name="Assis F.L."/>
            <person name="Abrahao J.S."/>
            <person name="Silva L."/>
            <person name="Khalil J.B."/>
            <person name="Rodrigues R."/>
            <person name="Silva L.S."/>
            <person name="Boratto P."/>
            <person name="Andrade M."/>
            <person name="Kroon E.G."/>
            <person name="Ribeiro B."/>
            <person name="Bergier I."/>
            <person name="Seligmann H."/>
            <person name="Ghigo E."/>
            <person name="Colson P."/>
            <person name="Levasseur A."/>
            <person name="Raoult D."/>
            <person name="Scola B.L."/>
        </authorList>
    </citation>
    <scope>NUCLEOTIDE SEQUENCE</scope>
    <source>
        <strain evidence="6">Deep ocean</strain>
    </source>
</reference>
<evidence type="ECO:0000256" key="3">
    <source>
        <dbReference type="ARBA" id="ARBA00022844"/>
    </source>
</evidence>
<dbReference type="InterPro" id="IPR016112">
    <property type="entry name" value="VP_dsDNA_II"/>
</dbReference>
<dbReference type="Pfam" id="PF16903">
    <property type="entry name" value="Capsid_N"/>
    <property type="match status" value="1"/>
</dbReference>
<dbReference type="KEGG" id="vg:80517642"/>
<name>A0A6N1NGF9_9VIRU</name>
<evidence type="ECO:0000256" key="1">
    <source>
        <dbReference type="ARBA" id="ARBA00004328"/>
    </source>
</evidence>
<keyword evidence="2" id="KW-0167">Capsid protein</keyword>
<evidence type="ECO:0000256" key="2">
    <source>
        <dbReference type="ARBA" id="ARBA00022561"/>
    </source>
</evidence>
<sequence length="449" mass="52304">MPFGTLQLIYIGEQNLYVTENPQITFFKTVYKRHTNFAIDTMQEFFNGKINFGQQIKCKLSKNGDLLSKMGMYIKLSSLNETKQHIKCSKMKGCLCTCSKCLLNSETEEITYGWANAIGHVLLEWIEIYIGGQLIDRHYGEWLEIWTELTQTSEKRLGYYEMIGKKDPLAYTVDSFTEEMELYVPFNFWFCRNIGLALPVMCLIYHDVEFIVKIRDFDQCWVCNKSNVPKPKASIEACILADYIYLSMEERHKFYSDTHIYLIEQLQLNDNNSCDSNTGNINIDLFFSHLVKELIWFVQRRDVLGPPDGVWPEDCSYPKGNDHFNFTTARIPRLSKLGETFSEARLQLSGTDRTANWPASYYRLWQNYYYHTRIPTANYLYTYSFGLSPEDHQPSGECNMSMVDNARLCIKLLNKLKTKEKYPVISKVYATNYQILLITAGMAAPVFYN</sequence>
<dbReference type="InterPro" id="IPR038519">
    <property type="entry name" value="MCP_C_sf"/>
</dbReference>